<evidence type="ECO:0000259" key="17">
    <source>
        <dbReference type="Pfam" id="PF16381"/>
    </source>
</evidence>
<dbReference type="SUPFAM" id="SSF49348">
    <property type="entry name" value="Clathrin adaptor appendage domain"/>
    <property type="match status" value="1"/>
</dbReference>
<comment type="function">
    <text evidence="12 13">The coatomer is a cytosolic protein complex that binds to dilysine motifs and reversibly associates with Golgi non-clathrin-coated vesicles, which further mediate biosynthetic protein transport from the ER, via the Golgi up to the trans Golgi network. Coatomer complex is required for budding from Golgi membranes, and is essential for the retrograde Golgi-to-ER transport of dilysine-tagged proteins.</text>
</comment>
<evidence type="ECO:0000313" key="20">
    <source>
        <dbReference type="Proteomes" id="UP000654075"/>
    </source>
</evidence>
<keyword evidence="10 13" id="KW-0472">Membrane</keyword>
<reference evidence="18" key="1">
    <citation type="submission" date="2021-02" db="EMBL/GenBank/DDBJ databases">
        <authorList>
            <person name="Dougan E. K."/>
            <person name="Rhodes N."/>
            <person name="Thang M."/>
            <person name="Chan C."/>
        </authorList>
    </citation>
    <scope>NUCLEOTIDE SEQUENCE</scope>
</reference>
<dbReference type="InterPro" id="IPR002553">
    <property type="entry name" value="Clathrin/coatomer_adapt-like_N"/>
</dbReference>
<comment type="subunit">
    <text evidence="3">Oligomeric complex that consists of at least the alpha, beta, beta', gamma, delta, epsilon and zeta subunits.</text>
</comment>
<dbReference type="OrthoDB" id="6537869at2759"/>
<evidence type="ECO:0000256" key="11">
    <source>
        <dbReference type="ARBA" id="ARBA00023329"/>
    </source>
</evidence>
<protein>
    <recommendedName>
        <fullName evidence="13">Coatomer subunit gamma</fullName>
    </recommendedName>
</protein>
<dbReference type="InterPro" id="IPR012295">
    <property type="entry name" value="TBP_dom_sf"/>
</dbReference>
<evidence type="ECO:0000256" key="8">
    <source>
        <dbReference type="ARBA" id="ARBA00022927"/>
    </source>
</evidence>
<dbReference type="SUPFAM" id="SSF48371">
    <property type="entry name" value="ARM repeat"/>
    <property type="match status" value="1"/>
</dbReference>
<dbReference type="GO" id="GO:0005198">
    <property type="term" value="F:structural molecule activity"/>
    <property type="evidence" value="ECO:0007669"/>
    <property type="project" value="InterPro"/>
</dbReference>
<sequence>MVVLLFCKKTTITTATTNKNNHNHNHNNINNNNNNSKDDDNQLFNPLLELPAPRSRSPASIMAGTSLKDAIKEKITAALKENLKMEEREFENPWSKKDKAAVMQETRCFSETPLDSAKCLELLTRVLYLLQQGEKFTPTELTKLFFDVTKLFQGQSSRLRRMVYLVIKELEPSETEVFICMSCLIKDMNSKNDCFRANSIRVLAGVLDPAMAAQIDRYLKTAIVDNNPFVASSALVCGVVLHRNVPDVVKRWVNEIQEAVNSKHAMVQLHALTLLYELKKTDRLALHKVVTTLARSQLKSPMAECKLISYATQTLMAERDPSVEKTLMSYLDSCLRHKSEMVTYEAARAFCQLAAFDTEGSGGHTVLGFDMTHATTILQIFLTSPKPVIRFGAIRTLNMLAQTRPQTAARCNCDMEPLLSDSNRNIATLALTTMLKTGHESNVERLVKQITSFMSDISDGFKMEVVRAVKGLALLYPGKYKTLMAFLSSNLREDGTADFKRDLVDALIMIIENIPAAREAGLLHLCEFIEDCEYPNLCTRILGFLGEEVASTSLPSKYIRFIYNRMILENALVRAAAVDALAKIAMKYPKLRQDVLLLLQFGANDNDDEVRDRISLYTSVLQQCLQESNEQAKIGYQALMSSELGFSLDALYDNLVGHMASDAKDAAFDFNCLPSDEAYAATAKAQAALAPEKKRPGLAPGPKASVAETQQKEAEQKTTASAELARVLSEIAGDELGPLQHSCKPKPLTESEAEYTVQMIKHQFKNHLVLEMYVGNTVQGMILENIQVRLTGLGQSWSEVGASAISKLEFGQASSAHVVLRKNGGDETAGVVTGRFGAALRFLVKEDGDDLGYEDDYPVEHVTITTGDFIAPKPIQAGQFKSVWEQLTAQGVEATQKLALNFKTLEAAVEYITTTLNMAACDNTGKVEMGVRGHTLLLSGNFLAGQMCLVKALVGMDPERGCVAKISVRAKNEAVCQVVSSALM</sequence>
<dbReference type="PANTHER" id="PTHR10261:SF0">
    <property type="entry name" value="COATOMER SUBUNIT GAMMA-2"/>
    <property type="match status" value="1"/>
</dbReference>
<dbReference type="GO" id="GO:0006891">
    <property type="term" value="P:intra-Golgi vesicle-mediated transport"/>
    <property type="evidence" value="ECO:0007669"/>
    <property type="project" value="TreeGrafter"/>
</dbReference>
<dbReference type="Gene3D" id="3.30.310.10">
    <property type="entry name" value="TATA-Binding Protein"/>
    <property type="match status" value="1"/>
</dbReference>
<keyword evidence="8 13" id="KW-0653">Protein transport</keyword>
<feature type="domain" description="Coatomer gamma subunit appendage Ig-like subdomain" evidence="16">
    <location>
        <begin position="734"/>
        <end position="865"/>
    </location>
</feature>
<dbReference type="Pfam" id="PF01602">
    <property type="entry name" value="Adaptin_N"/>
    <property type="match status" value="1"/>
</dbReference>
<evidence type="ECO:0000256" key="5">
    <source>
        <dbReference type="ARBA" id="ARBA00022490"/>
    </source>
</evidence>
<dbReference type="GO" id="GO:0005783">
    <property type="term" value="C:endoplasmic reticulum"/>
    <property type="evidence" value="ECO:0007669"/>
    <property type="project" value="TreeGrafter"/>
</dbReference>
<dbReference type="Proteomes" id="UP000626109">
    <property type="component" value="Unassembled WGS sequence"/>
</dbReference>
<dbReference type="GO" id="GO:0030126">
    <property type="term" value="C:COPI vesicle coat"/>
    <property type="evidence" value="ECO:0007669"/>
    <property type="project" value="InterPro"/>
</dbReference>
<evidence type="ECO:0000256" key="14">
    <source>
        <dbReference type="SAM" id="MobiDB-lite"/>
    </source>
</evidence>
<gene>
    <name evidence="18" type="ORF">PGLA1383_LOCUS53912</name>
    <name evidence="19" type="ORF">PGLA2088_LOCUS45481</name>
</gene>
<dbReference type="EMBL" id="CAJNNW010035728">
    <property type="protein sequence ID" value="CAE8729658.1"/>
    <property type="molecule type" value="Genomic_DNA"/>
</dbReference>
<evidence type="ECO:0000313" key="18">
    <source>
        <dbReference type="EMBL" id="CAE8638796.1"/>
    </source>
</evidence>
<organism evidence="18 20">
    <name type="scientific">Polarella glacialis</name>
    <name type="common">Dinoflagellate</name>
    <dbReference type="NCBI Taxonomy" id="89957"/>
    <lineage>
        <taxon>Eukaryota</taxon>
        <taxon>Sar</taxon>
        <taxon>Alveolata</taxon>
        <taxon>Dinophyceae</taxon>
        <taxon>Suessiales</taxon>
        <taxon>Suessiaceae</taxon>
        <taxon>Polarella</taxon>
    </lineage>
</organism>
<evidence type="ECO:0000256" key="1">
    <source>
        <dbReference type="ARBA" id="ARBA00004255"/>
    </source>
</evidence>
<dbReference type="Proteomes" id="UP000654075">
    <property type="component" value="Unassembled WGS sequence"/>
</dbReference>
<keyword evidence="7 13" id="KW-0931">ER-Golgi transport</keyword>
<dbReference type="InterPro" id="IPR009028">
    <property type="entry name" value="Coatomer/calthrin_app_sub_C"/>
</dbReference>
<feature type="region of interest" description="Disordered" evidence="14">
    <location>
        <begin position="17"/>
        <end position="45"/>
    </location>
</feature>
<dbReference type="InterPro" id="IPR037067">
    <property type="entry name" value="Coatomer_gsu_app_sf"/>
</dbReference>
<accession>A0A813HM49</accession>
<evidence type="ECO:0000256" key="9">
    <source>
        <dbReference type="ARBA" id="ARBA00023034"/>
    </source>
</evidence>
<dbReference type="SUPFAM" id="SSF55711">
    <property type="entry name" value="Subdomain of clathrin and coatomer appendage domain"/>
    <property type="match status" value="1"/>
</dbReference>
<dbReference type="EMBL" id="CAJNNV010032069">
    <property type="protein sequence ID" value="CAE8638796.1"/>
    <property type="molecule type" value="Genomic_DNA"/>
</dbReference>
<evidence type="ECO:0000259" key="16">
    <source>
        <dbReference type="Pfam" id="PF08752"/>
    </source>
</evidence>
<name>A0A813HM49_POLGL</name>
<evidence type="ECO:0000256" key="10">
    <source>
        <dbReference type="ARBA" id="ARBA00023136"/>
    </source>
</evidence>
<comment type="similarity">
    <text evidence="2 13">Belongs to the COPG family.</text>
</comment>
<keyword evidence="6" id="KW-0677">Repeat</keyword>
<evidence type="ECO:0000256" key="2">
    <source>
        <dbReference type="ARBA" id="ARBA00010720"/>
    </source>
</evidence>
<evidence type="ECO:0000313" key="19">
    <source>
        <dbReference type="EMBL" id="CAE8729658.1"/>
    </source>
</evidence>
<dbReference type="GO" id="GO:0000139">
    <property type="term" value="C:Golgi membrane"/>
    <property type="evidence" value="ECO:0007669"/>
    <property type="project" value="UniProtKB-SubCell"/>
</dbReference>
<feature type="compositionally biased region" description="Low complexity" evidence="14">
    <location>
        <begin position="17"/>
        <end position="35"/>
    </location>
</feature>
<dbReference type="InterPro" id="IPR017106">
    <property type="entry name" value="Coatomer_gsu"/>
</dbReference>
<evidence type="ECO:0000256" key="3">
    <source>
        <dbReference type="ARBA" id="ARBA00011775"/>
    </source>
</evidence>
<dbReference type="GO" id="GO:0006888">
    <property type="term" value="P:endoplasmic reticulum to Golgi vesicle-mediated transport"/>
    <property type="evidence" value="ECO:0007669"/>
    <property type="project" value="TreeGrafter"/>
</dbReference>
<evidence type="ECO:0000256" key="4">
    <source>
        <dbReference type="ARBA" id="ARBA00022448"/>
    </source>
</evidence>
<comment type="subcellular location">
    <subcellularLocation>
        <location evidence="13">Cytoplasm</location>
    </subcellularLocation>
    <subcellularLocation>
        <location evidence="1 13">Golgi apparatus membrane</location>
        <topology evidence="1 13">Peripheral membrane protein</topology>
        <orientation evidence="1 13">Cytoplasmic side</orientation>
    </subcellularLocation>
    <subcellularLocation>
        <location evidence="13">Cytoplasmic vesicle</location>
        <location evidence="13">COPI-coated vesicle membrane</location>
        <topology evidence="13">Peripheral membrane protein</topology>
        <orientation evidence="13">Cytoplasmic side</orientation>
    </subcellularLocation>
</comment>
<keyword evidence="5 13" id="KW-0963">Cytoplasm</keyword>
<proteinExistence type="inferred from homology"/>
<dbReference type="OMA" id="DFIEDCE"/>
<dbReference type="GO" id="GO:0009306">
    <property type="term" value="P:protein secretion"/>
    <property type="evidence" value="ECO:0007669"/>
    <property type="project" value="TreeGrafter"/>
</dbReference>
<dbReference type="Pfam" id="PF08752">
    <property type="entry name" value="COP-gamma_platf"/>
    <property type="match status" value="1"/>
</dbReference>
<keyword evidence="9 13" id="KW-0333">Golgi apparatus</keyword>
<dbReference type="InterPro" id="IPR013041">
    <property type="entry name" value="Clathrin_app_Ig-like_sf"/>
</dbReference>
<dbReference type="InterPro" id="IPR011989">
    <property type="entry name" value="ARM-like"/>
</dbReference>
<evidence type="ECO:0000256" key="12">
    <source>
        <dbReference type="ARBA" id="ARBA00025536"/>
    </source>
</evidence>
<dbReference type="InterPro" id="IPR013040">
    <property type="entry name" value="Coatomer_gsu_app_Ig-like_dom"/>
</dbReference>
<evidence type="ECO:0000259" key="15">
    <source>
        <dbReference type="Pfam" id="PF01602"/>
    </source>
</evidence>
<feature type="domain" description="Clathrin/coatomer adaptor adaptin-like N-terminal" evidence="15">
    <location>
        <begin position="102"/>
        <end position="622"/>
    </location>
</feature>
<feature type="region of interest" description="Disordered" evidence="14">
    <location>
        <begin position="690"/>
        <end position="719"/>
    </location>
</feature>
<dbReference type="InterPro" id="IPR032154">
    <property type="entry name" value="Coatomer_g_Cpla"/>
</dbReference>
<feature type="domain" description="Coatomer subunit gamma C-terminal" evidence="17">
    <location>
        <begin position="868"/>
        <end position="982"/>
    </location>
</feature>
<dbReference type="Pfam" id="PF16381">
    <property type="entry name" value="Coatomer_g_Cpla"/>
    <property type="match status" value="1"/>
</dbReference>
<evidence type="ECO:0000256" key="13">
    <source>
        <dbReference type="PIRNR" id="PIRNR037093"/>
    </source>
</evidence>
<dbReference type="AlphaFoldDB" id="A0A813HM49"/>
<comment type="caution">
    <text evidence="18">The sequence shown here is derived from an EMBL/GenBank/DDBJ whole genome shotgun (WGS) entry which is preliminary data.</text>
</comment>
<evidence type="ECO:0000256" key="7">
    <source>
        <dbReference type="ARBA" id="ARBA00022892"/>
    </source>
</evidence>
<dbReference type="GO" id="GO:0005793">
    <property type="term" value="C:endoplasmic reticulum-Golgi intermediate compartment"/>
    <property type="evidence" value="ECO:0007669"/>
    <property type="project" value="TreeGrafter"/>
</dbReference>
<dbReference type="Gene3D" id="2.60.40.1480">
    <property type="entry name" value="Coatomer, gamma subunit, appendage domain"/>
    <property type="match status" value="1"/>
</dbReference>
<keyword evidence="11 13" id="KW-0968">Cytoplasmic vesicle</keyword>
<dbReference type="InterPro" id="IPR016024">
    <property type="entry name" value="ARM-type_fold"/>
</dbReference>
<dbReference type="FunFam" id="1.25.10.10:FF:000382">
    <property type="entry name" value="Coatomer subunit gamma"/>
    <property type="match status" value="1"/>
</dbReference>
<dbReference type="Gene3D" id="1.25.10.10">
    <property type="entry name" value="Leucine-rich Repeat Variant"/>
    <property type="match status" value="2"/>
</dbReference>
<keyword evidence="20" id="KW-1185">Reference proteome</keyword>
<dbReference type="GO" id="GO:0006886">
    <property type="term" value="P:intracellular protein transport"/>
    <property type="evidence" value="ECO:0007669"/>
    <property type="project" value="InterPro"/>
</dbReference>
<dbReference type="PIRSF" id="PIRSF037093">
    <property type="entry name" value="Coatomer_gamma_subunit"/>
    <property type="match status" value="1"/>
</dbReference>
<evidence type="ECO:0000256" key="6">
    <source>
        <dbReference type="ARBA" id="ARBA00022737"/>
    </source>
</evidence>
<dbReference type="PANTHER" id="PTHR10261">
    <property type="entry name" value="COATOMER SUBUNIT GAMMA"/>
    <property type="match status" value="1"/>
</dbReference>
<keyword evidence="4 13" id="KW-0813">Transport</keyword>